<evidence type="ECO:0000313" key="2">
    <source>
        <dbReference type="Proteomes" id="UP000251960"/>
    </source>
</evidence>
<comment type="caution">
    <text evidence="1">The sequence shown here is derived from an EMBL/GenBank/DDBJ whole genome shotgun (WGS) entry which is preliminary data.</text>
</comment>
<name>A0A3L6FJC0_MAIZE</name>
<gene>
    <name evidence="1" type="primary">SPP_0</name>
    <name evidence="1" type="ORF">Zm00014a_036852</name>
</gene>
<reference evidence="1 2" key="1">
    <citation type="journal article" date="2018" name="Nat. Genet.">
        <title>Extensive intraspecific gene order and gene structural variations between Mo17 and other maize genomes.</title>
        <authorList>
            <person name="Sun S."/>
            <person name="Zhou Y."/>
            <person name="Chen J."/>
            <person name="Shi J."/>
            <person name="Zhao H."/>
            <person name="Zhao H."/>
            <person name="Song W."/>
            <person name="Zhang M."/>
            <person name="Cui Y."/>
            <person name="Dong X."/>
            <person name="Liu H."/>
            <person name="Ma X."/>
            <person name="Jiao Y."/>
            <person name="Wang B."/>
            <person name="Wei X."/>
            <person name="Stein J.C."/>
            <person name="Glaubitz J.C."/>
            <person name="Lu F."/>
            <person name="Yu G."/>
            <person name="Liang C."/>
            <person name="Fengler K."/>
            <person name="Li B."/>
            <person name="Rafalski A."/>
            <person name="Schnable P.S."/>
            <person name="Ware D.H."/>
            <person name="Buckler E.S."/>
            <person name="Lai J."/>
        </authorList>
    </citation>
    <scope>NUCLEOTIDE SEQUENCE [LARGE SCALE GENOMIC DNA]</scope>
    <source>
        <strain evidence="2">cv. Missouri 17</strain>
        <tissue evidence="1">Seedling</tissue>
    </source>
</reference>
<dbReference type="AlphaFoldDB" id="A0A3L6FJC0"/>
<dbReference type="EMBL" id="NCVQ01000004">
    <property type="protein sequence ID" value="PWZ32918.1"/>
    <property type="molecule type" value="Genomic_DNA"/>
</dbReference>
<dbReference type="Proteomes" id="UP000251960">
    <property type="component" value="Chromosome 3"/>
</dbReference>
<proteinExistence type="predicted"/>
<sequence length="107" mass="12177">MLGSHERRLQILTRHRPDLPEGCEGIGTAWLRTCCTSPDPRPEELEPRAELSPCSLQKLTLQSVKYAVMNQFVGGNMEVSIVVDFTEEKVEYCVLDDIDHDLRCFVL</sequence>
<organism evidence="1 2">
    <name type="scientific">Zea mays</name>
    <name type="common">Maize</name>
    <dbReference type="NCBI Taxonomy" id="4577"/>
    <lineage>
        <taxon>Eukaryota</taxon>
        <taxon>Viridiplantae</taxon>
        <taxon>Streptophyta</taxon>
        <taxon>Embryophyta</taxon>
        <taxon>Tracheophyta</taxon>
        <taxon>Spermatophyta</taxon>
        <taxon>Magnoliopsida</taxon>
        <taxon>Liliopsida</taxon>
        <taxon>Poales</taxon>
        <taxon>Poaceae</taxon>
        <taxon>PACMAD clade</taxon>
        <taxon>Panicoideae</taxon>
        <taxon>Andropogonodae</taxon>
        <taxon>Andropogoneae</taxon>
        <taxon>Tripsacinae</taxon>
        <taxon>Zea</taxon>
    </lineage>
</organism>
<protein>
    <submittedName>
        <fullName evidence="1">Stromal processing peptidase, chloroplastic</fullName>
    </submittedName>
</protein>
<accession>A0A3L6FJC0</accession>
<evidence type="ECO:0000313" key="1">
    <source>
        <dbReference type="EMBL" id="PWZ32918.1"/>
    </source>
</evidence>